<proteinExistence type="predicted"/>
<sequence>MEDKYKMTLEENIFVAKRNIVDSIWKSANLEGIAVTYPQTETIFQGLGIQNMKVKDINAIVNLKHSWEFILENIEYLVDLNYICKINQLIGEANVNPFPGQLRFSDVSMGGTDWKPEIPDKEKVNDSLNKILESENSTTEKAINLMLYLMRSQLFYDGNKRTSMMAANQVMIQNGAGIISVPIKRQEKFLELLVKFYETNDTSEIKELIYNHCIDGIIFKRE</sequence>
<dbReference type="STRING" id="157687.HMPREF3180_01728"/>
<comment type="caution">
    <text evidence="2">The sequence shown here is derived from an EMBL/GenBank/DDBJ whole genome shotgun (WGS) entry which is preliminary data.</text>
</comment>
<evidence type="ECO:0000313" key="2">
    <source>
        <dbReference type="EMBL" id="KXB61702.1"/>
    </source>
</evidence>
<gene>
    <name evidence="2" type="ORF">HMPREF3180_01728</name>
</gene>
<dbReference type="AlphaFoldDB" id="A0A134A1Y9"/>
<evidence type="ECO:0000313" key="3">
    <source>
        <dbReference type="Proteomes" id="UP000070483"/>
    </source>
</evidence>
<dbReference type="InterPro" id="IPR036597">
    <property type="entry name" value="Fido-like_dom_sf"/>
</dbReference>
<protein>
    <submittedName>
        <fullName evidence="2">Death-on-curing family protein</fullName>
    </submittedName>
</protein>
<dbReference type="Proteomes" id="UP000070483">
    <property type="component" value="Unassembled WGS sequence"/>
</dbReference>
<name>A0A134A1Y9_9FUSO</name>
<reference evidence="3" key="1">
    <citation type="submission" date="2016-01" db="EMBL/GenBank/DDBJ databases">
        <authorList>
            <person name="Mitreva M."/>
            <person name="Pepin K.H."/>
            <person name="Mihindukulasuriya K.A."/>
            <person name="Fulton R."/>
            <person name="Fronick C."/>
            <person name="O'Laughlin M."/>
            <person name="Miner T."/>
            <person name="Herter B."/>
            <person name="Rosa B.A."/>
            <person name="Cordes M."/>
            <person name="Tomlinson C."/>
            <person name="Wollam A."/>
            <person name="Palsikar V.B."/>
            <person name="Mardis E.R."/>
            <person name="Wilson R.K."/>
        </authorList>
    </citation>
    <scope>NUCLEOTIDE SEQUENCE [LARGE SCALE GENOMIC DNA]</scope>
    <source>
        <strain evidence="3">KA00185</strain>
    </source>
</reference>
<dbReference type="PATRIC" id="fig|157687.3.peg.1720"/>
<feature type="domain" description="Fido" evidence="1">
    <location>
        <begin position="78"/>
        <end position="211"/>
    </location>
</feature>
<dbReference type="SUPFAM" id="SSF140931">
    <property type="entry name" value="Fic-like"/>
    <property type="match status" value="1"/>
</dbReference>
<dbReference type="Gene3D" id="1.10.3290.10">
    <property type="entry name" value="Fido-like domain"/>
    <property type="match status" value="1"/>
</dbReference>
<organism evidence="2 3">
    <name type="scientific">Leptotrichia wadei</name>
    <dbReference type="NCBI Taxonomy" id="157687"/>
    <lineage>
        <taxon>Bacteria</taxon>
        <taxon>Fusobacteriati</taxon>
        <taxon>Fusobacteriota</taxon>
        <taxon>Fusobacteriia</taxon>
        <taxon>Fusobacteriales</taxon>
        <taxon>Leptotrichiaceae</taxon>
        <taxon>Leptotrichia</taxon>
    </lineage>
</organism>
<dbReference type="EMBL" id="LSDD01000131">
    <property type="protein sequence ID" value="KXB61702.1"/>
    <property type="molecule type" value="Genomic_DNA"/>
</dbReference>
<dbReference type="InterPro" id="IPR003812">
    <property type="entry name" value="Fido"/>
</dbReference>
<dbReference type="PROSITE" id="PS51459">
    <property type="entry name" value="FIDO"/>
    <property type="match status" value="1"/>
</dbReference>
<evidence type="ECO:0000259" key="1">
    <source>
        <dbReference type="PROSITE" id="PS51459"/>
    </source>
</evidence>
<dbReference type="OrthoDB" id="9807853at2"/>
<dbReference type="RefSeq" id="WP_060918322.1">
    <property type="nucleotide sequence ID" value="NZ_KQ960101.1"/>
</dbReference>
<dbReference type="Pfam" id="PF02661">
    <property type="entry name" value="Fic"/>
    <property type="match status" value="1"/>
</dbReference>
<accession>A0A134A1Y9</accession>
<keyword evidence="3" id="KW-1185">Reference proteome</keyword>